<accession>W9XAZ4</accession>
<dbReference type="GeneID" id="19173977"/>
<dbReference type="RefSeq" id="XP_007738177.1">
    <property type="nucleotide sequence ID" value="XM_007739987.1"/>
</dbReference>
<keyword evidence="2" id="KW-1133">Transmembrane helix</keyword>
<keyword evidence="5" id="KW-1185">Reference proteome</keyword>
<comment type="caution">
    <text evidence="4">The sequence shown here is derived from an EMBL/GenBank/DDBJ whole genome shotgun (WGS) entry which is preliminary data.</text>
</comment>
<dbReference type="HOGENOM" id="CLU_780736_0_0_1"/>
<feature type="region of interest" description="Disordered" evidence="1">
    <location>
        <begin position="335"/>
        <end position="355"/>
    </location>
</feature>
<sequence>MAGFAGFISVLSAMMLYVQQKTSDYLVILNLKTPPFFKNILTLGTPPLPPPQVTRYVTKTLLNTHTVTAEPWSTVTSATSVYVRTPLPSAAYTAIVSGQNIHGHDSYNSYDIVPTRSPWQRYHLLIAFFVFSWVPLMFILTKLYDVSRARRHYWHNDGVRQATEEYHRKLRQLEVSYRPRIGPGFFDRIYEETYAWLLRRHRKIDPYLQNLQDALTAACNAVLDQIYVYSQVVFERLVKALVVVSRVLFERLCRLMYHVLRLLYCLVIFAVIPACQKIWLYLKTAVFSPIQEQAVEPLIASIKTNTMHHISSVQAAVASSPLLKRLREHTGAGQKLNEDNLHGLPPSTPVQPNHF</sequence>
<evidence type="ECO:0000313" key="5">
    <source>
        <dbReference type="Proteomes" id="UP000019478"/>
    </source>
</evidence>
<feature type="chain" id="PRO_5004931791" description="DUF3533 domain-containing protein" evidence="3">
    <location>
        <begin position="21"/>
        <end position="355"/>
    </location>
</feature>
<feature type="transmembrane region" description="Helical" evidence="2">
    <location>
        <begin position="122"/>
        <end position="141"/>
    </location>
</feature>
<feature type="signal peptide" evidence="3">
    <location>
        <begin position="1"/>
        <end position="20"/>
    </location>
</feature>
<name>W9XAZ4_9EURO</name>
<keyword evidence="3" id="KW-0732">Signal</keyword>
<dbReference type="EMBL" id="AMGY01000010">
    <property type="protein sequence ID" value="EXJ77667.1"/>
    <property type="molecule type" value="Genomic_DNA"/>
</dbReference>
<evidence type="ECO:0000256" key="2">
    <source>
        <dbReference type="SAM" id="Phobius"/>
    </source>
</evidence>
<dbReference type="AlphaFoldDB" id="W9XAZ4"/>
<reference evidence="4 5" key="1">
    <citation type="submission" date="2013-03" db="EMBL/GenBank/DDBJ databases">
        <title>The Genome Sequence of Capronia epimyces CBS 606.96.</title>
        <authorList>
            <consortium name="The Broad Institute Genomics Platform"/>
            <person name="Cuomo C."/>
            <person name="de Hoog S."/>
            <person name="Gorbushina A."/>
            <person name="Walker B."/>
            <person name="Young S.K."/>
            <person name="Zeng Q."/>
            <person name="Gargeya S."/>
            <person name="Fitzgerald M."/>
            <person name="Haas B."/>
            <person name="Abouelleil A."/>
            <person name="Allen A.W."/>
            <person name="Alvarado L."/>
            <person name="Arachchi H.M."/>
            <person name="Berlin A.M."/>
            <person name="Chapman S.B."/>
            <person name="Gainer-Dewar J."/>
            <person name="Goldberg J."/>
            <person name="Griggs A."/>
            <person name="Gujja S."/>
            <person name="Hansen M."/>
            <person name="Howarth C."/>
            <person name="Imamovic A."/>
            <person name="Ireland A."/>
            <person name="Larimer J."/>
            <person name="McCowan C."/>
            <person name="Murphy C."/>
            <person name="Pearson M."/>
            <person name="Poon T.W."/>
            <person name="Priest M."/>
            <person name="Roberts A."/>
            <person name="Saif S."/>
            <person name="Shea T."/>
            <person name="Sisk P."/>
            <person name="Sykes S."/>
            <person name="Wortman J."/>
            <person name="Nusbaum C."/>
            <person name="Birren B."/>
        </authorList>
    </citation>
    <scope>NUCLEOTIDE SEQUENCE [LARGE SCALE GENOMIC DNA]</scope>
    <source>
        <strain evidence="4 5">CBS 606.96</strain>
    </source>
</reference>
<proteinExistence type="predicted"/>
<keyword evidence="2" id="KW-0472">Membrane</keyword>
<protein>
    <recommendedName>
        <fullName evidence="6">DUF3533 domain-containing protein</fullName>
    </recommendedName>
</protein>
<feature type="transmembrane region" description="Helical" evidence="2">
    <location>
        <begin position="259"/>
        <end position="282"/>
    </location>
</feature>
<evidence type="ECO:0000256" key="3">
    <source>
        <dbReference type="SAM" id="SignalP"/>
    </source>
</evidence>
<dbReference type="Proteomes" id="UP000019478">
    <property type="component" value="Unassembled WGS sequence"/>
</dbReference>
<gene>
    <name evidence="4" type="ORF">A1O3_09896</name>
</gene>
<dbReference type="OrthoDB" id="10602402at2759"/>
<organism evidence="4 5">
    <name type="scientific">Capronia epimyces CBS 606.96</name>
    <dbReference type="NCBI Taxonomy" id="1182542"/>
    <lineage>
        <taxon>Eukaryota</taxon>
        <taxon>Fungi</taxon>
        <taxon>Dikarya</taxon>
        <taxon>Ascomycota</taxon>
        <taxon>Pezizomycotina</taxon>
        <taxon>Eurotiomycetes</taxon>
        <taxon>Chaetothyriomycetidae</taxon>
        <taxon>Chaetothyriales</taxon>
        <taxon>Herpotrichiellaceae</taxon>
        <taxon>Capronia</taxon>
    </lineage>
</organism>
<evidence type="ECO:0008006" key="6">
    <source>
        <dbReference type="Google" id="ProtNLM"/>
    </source>
</evidence>
<evidence type="ECO:0000313" key="4">
    <source>
        <dbReference type="EMBL" id="EXJ77667.1"/>
    </source>
</evidence>
<keyword evidence="2" id="KW-0812">Transmembrane</keyword>
<evidence type="ECO:0000256" key="1">
    <source>
        <dbReference type="SAM" id="MobiDB-lite"/>
    </source>
</evidence>